<proteinExistence type="predicted"/>
<accession>G0HYI0</accession>
<dbReference type="KEGG" id="hhi:HAH_4206"/>
<evidence type="ECO:0000313" key="3">
    <source>
        <dbReference type="EMBL" id="AEM58881.1"/>
    </source>
</evidence>
<dbReference type="STRING" id="634497.HAH_4206"/>
<evidence type="ECO:0000256" key="1">
    <source>
        <dbReference type="SAM" id="MobiDB-lite"/>
    </source>
</evidence>
<dbReference type="EMBL" id="CP002922">
    <property type="protein sequence ID" value="AEM58881.1"/>
    <property type="molecule type" value="Genomic_DNA"/>
</dbReference>
<feature type="compositionally biased region" description="Polar residues" evidence="1">
    <location>
        <begin position="167"/>
        <end position="181"/>
    </location>
</feature>
<dbReference type="Proteomes" id="UP000005629">
    <property type="component" value="Chromosome II"/>
</dbReference>
<keyword evidence="2" id="KW-0812">Transmembrane</keyword>
<sequence length="187" mass="20851">MTTVGNSCSRRHEIAQQRVCSYSIVTASGYLVLVIVLCQKEALRLVSVVVSSSLFSRFVEPISTLNSLYVSFLKQFLQISINSPSFERSTSLLTVVENNVWREVKLCFDQQTQHLSHSFLLTHTAIFIGFAVISAGFVGHTLFYDLWHCSTVFVTVRCQPLSACDGTSPNMRDSPGNNRLPKSSHRG</sequence>
<gene>
    <name evidence="3" type="ordered locus">HAH_4206</name>
</gene>
<feature type="transmembrane region" description="Helical" evidence="2">
    <location>
        <begin position="19"/>
        <end position="37"/>
    </location>
</feature>
<organism evidence="3 4">
    <name type="scientific">Haloarcula hispanica (strain ATCC 33960 / DSM 4426 / JCM 8911 / NBRC 102182 / NCIMB 2187 / VKM B-1755)</name>
    <dbReference type="NCBI Taxonomy" id="634497"/>
    <lineage>
        <taxon>Archaea</taxon>
        <taxon>Methanobacteriati</taxon>
        <taxon>Methanobacteriota</taxon>
        <taxon>Stenosarchaea group</taxon>
        <taxon>Halobacteria</taxon>
        <taxon>Halobacteriales</taxon>
        <taxon>Haloarculaceae</taxon>
        <taxon>Haloarcula</taxon>
    </lineage>
</organism>
<keyword evidence="2" id="KW-1133">Transmembrane helix</keyword>
<reference evidence="3 4" key="1">
    <citation type="journal article" date="2011" name="J. Bacteriol.">
        <title>Complete genome sequence of Haloarcula hispanica, a model haloarchaeon for studying genetics, metabolism, and virus-host interaction.</title>
        <authorList>
            <person name="Liu H."/>
            <person name="Wu Z."/>
            <person name="Li M."/>
            <person name="Zhang F."/>
            <person name="Zheng H."/>
            <person name="Han J."/>
            <person name="Liu J."/>
            <person name="Zhou J."/>
            <person name="Wang S."/>
            <person name="Xiang H."/>
        </authorList>
    </citation>
    <scope>NUCLEOTIDE SEQUENCE [LARGE SCALE GENOMIC DNA]</scope>
    <source>
        <strain evidence="4">ATCC 33960 / DSM 4426 / JCM 8911 / NBRC 102182 / NCIMB 2187 / VKM B-1755</strain>
    </source>
</reference>
<protein>
    <submittedName>
        <fullName evidence="3">Uncharacterized protein</fullName>
    </submittedName>
</protein>
<feature type="region of interest" description="Disordered" evidence="1">
    <location>
        <begin position="167"/>
        <end position="187"/>
    </location>
</feature>
<feature type="transmembrane region" description="Helical" evidence="2">
    <location>
        <begin position="125"/>
        <end position="147"/>
    </location>
</feature>
<keyword evidence="2" id="KW-0472">Membrane</keyword>
<dbReference type="HOGENOM" id="CLU_1444639_0_0_2"/>
<dbReference type="AlphaFoldDB" id="G0HYI0"/>
<evidence type="ECO:0000256" key="2">
    <source>
        <dbReference type="SAM" id="Phobius"/>
    </source>
</evidence>
<evidence type="ECO:0000313" key="4">
    <source>
        <dbReference type="Proteomes" id="UP000005629"/>
    </source>
</evidence>
<name>G0HYI0_HALHT</name>